<proteinExistence type="inferred from homology"/>
<dbReference type="GeneID" id="110707325"/>
<dbReference type="PANTHER" id="PTHR48044:SF22">
    <property type="entry name" value="GLYCOSYLTRANSFERASE"/>
    <property type="match status" value="1"/>
</dbReference>
<dbReference type="InterPro" id="IPR002213">
    <property type="entry name" value="UDP_glucos_trans"/>
</dbReference>
<evidence type="ECO:0000259" key="6">
    <source>
        <dbReference type="Pfam" id="PF26168"/>
    </source>
</evidence>
<protein>
    <recommendedName>
        <fullName evidence="5">Glycosyltransferase</fullName>
        <ecNumber evidence="5">2.4.1.-</ecNumber>
    </recommendedName>
</protein>
<dbReference type="Gramene" id="AUR62026081-RA">
    <property type="protein sequence ID" value="AUR62026081-RA:cds"/>
    <property type="gene ID" value="AUR62026081"/>
</dbReference>
<keyword evidence="2 4" id="KW-0808">Transferase</keyword>
<comment type="catalytic activity">
    <reaction evidence="3">
        <text>a 3'-hydro-2'-hydroxy-beta-oxodihydrochalcone + UDP-alpha-D-glucose = a 3'-(beta-D-glucopyranosyl)-2'-hydroxy-beta-oxodihydrochalcone + UDP + H(+)</text>
        <dbReference type="Rhea" id="RHEA:51504"/>
        <dbReference type="ChEBI" id="CHEBI:15378"/>
        <dbReference type="ChEBI" id="CHEBI:58223"/>
        <dbReference type="ChEBI" id="CHEBI:58885"/>
        <dbReference type="ChEBI" id="CHEBI:142482"/>
        <dbReference type="ChEBI" id="CHEBI:142483"/>
        <dbReference type="EC" id="2.4.1.360"/>
    </reaction>
    <physiologicalReaction direction="left-to-right" evidence="3">
        <dbReference type="Rhea" id="RHEA:51505"/>
    </physiologicalReaction>
</comment>
<keyword evidence="8" id="KW-1185">Reference proteome</keyword>
<dbReference type="Pfam" id="PF26168">
    <property type="entry name" value="Glyco_transf_N"/>
    <property type="match status" value="1"/>
</dbReference>
<evidence type="ECO:0000256" key="5">
    <source>
        <dbReference type="RuleBase" id="RU362057"/>
    </source>
</evidence>
<evidence type="ECO:0000313" key="7">
    <source>
        <dbReference type="EnsemblPlants" id="AUR62026081-RA:cds"/>
    </source>
</evidence>
<dbReference type="SUPFAM" id="SSF53756">
    <property type="entry name" value="UDP-Glycosyltransferase/glycogen phosphorylase"/>
    <property type="match status" value="1"/>
</dbReference>
<reference evidence="7" key="1">
    <citation type="journal article" date="2017" name="Nature">
        <title>The genome of Chenopodium quinoa.</title>
        <authorList>
            <person name="Jarvis D.E."/>
            <person name="Ho Y.S."/>
            <person name="Lightfoot D.J."/>
            <person name="Schmoeckel S.M."/>
            <person name="Li B."/>
            <person name="Borm T.J.A."/>
            <person name="Ohyanagi H."/>
            <person name="Mineta K."/>
            <person name="Michell C.T."/>
            <person name="Saber N."/>
            <person name="Kharbatia N.M."/>
            <person name="Rupper R.R."/>
            <person name="Sharp A.R."/>
            <person name="Dally N."/>
            <person name="Boughton B.A."/>
            <person name="Woo Y.H."/>
            <person name="Gao G."/>
            <person name="Schijlen E.G.W.M."/>
            <person name="Guo X."/>
            <person name="Momin A.A."/>
            <person name="Negrao S."/>
            <person name="Al-Babili S."/>
            <person name="Gehring C."/>
            <person name="Roessner U."/>
            <person name="Jung C."/>
            <person name="Murphy K."/>
            <person name="Arold S.T."/>
            <person name="Gojobori T."/>
            <person name="van der Linden C.G."/>
            <person name="van Loo E.N."/>
            <person name="Jellen E.N."/>
            <person name="Maughan P.J."/>
            <person name="Tester M."/>
        </authorList>
    </citation>
    <scope>NUCLEOTIDE SEQUENCE [LARGE SCALE GENOMIC DNA]</scope>
    <source>
        <strain evidence="7">cv. PI 614886</strain>
    </source>
</reference>
<dbReference type="InterPro" id="IPR035595">
    <property type="entry name" value="UDP_glycos_trans_CS"/>
</dbReference>
<dbReference type="PANTHER" id="PTHR48044">
    <property type="entry name" value="GLYCOSYLTRANSFERASE"/>
    <property type="match status" value="1"/>
</dbReference>
<dbReference type="Proteomes" id="UP000596660">
    <property type="component" value="Unplaced"/>
</dbReference>
<sequence length="471" mass="52972">MEDQYCSKIGNQDEVQHPQVAVVMVPFPAQGHLNQLLHLSHLVTSYGLPVHYAGSACHNQQVKLRLHGRNSETLNKIHFHDFQIPLSSPPPNPDPSILFPTNLEPLFDASTHLRQPVSQLLQELSTKSRRIIIIFDSLMTSVIQDVKFIPNAESYVFFPVSAFIMFLNIWEEIPEKPFQLDFDVPECIPSNEGCLTPKVFNFIVNQQLLLGFEAGILYNTSRLIEGRFVQLLERLSINPETKHFSVGPLNPVEKESKNDSHICLQWLNKQEAGSVIYISFGSTTSMTDEQITELAIGLERSGQKFIWVLRRADTADIFSSNEVRNPLLPEGYEGRLKNRGMVVRDWVPQLQILAHPSIGGFMSHCGWNSCMESISMGVPMAAWPMHSDQPRNAVLVTEVLKIGTLVRDWANRADLVTSDTIENALNRMMTSEEGKEMRKRAAELGDAVRASVAEGGASRVEMDSFISHVTR</sequence>
<gene>
    <name evidence="7" type="primary">LOC110707325</name>
</gene>
<dbReference type="Pfam" id="PF00201">
    <property type="entry name" value="UDPGT"/>
    <property type="match status" value="1"/>
</dbReference>
<dbReference type="KEGG" id="cqi:110707325"/>
<evidence type="ECO:0000256" key="1">
    <source>
        <dbReference type="ARBA" id="ARBA00009995"/>
    </source>
</evidence>
<dbReference type="GO" id="GO:0050404">
    <property type="term" value="F:zeatin O-beta-D-xylosyltransferase activity"/>
    <property type="evidence" value="ECO:0007669"/>
    <property type="project" value="UniProtKB-ARBA"/>
</dbReference>
<comment type="similarity">
    <text evidence="1 4">Belongs to the UDP-glycosyltransferase family.</text>
</comment>
<dbReference type="InterPro" id="IPR058980">
    <property type="entry name" value="Glyco_transf_N"/>
</dbReference>
<evidence type="ECO:0000256" key="4">
    <source>
        <dbReference type="RuleBase" id="RU003718"/>
    </source>
</evidence>
<evidence type="ECO:0000256" key="3">
    <source>
        <dbReference type="ARBA" id="ARBA00051296"/>
    </source>
</evidence>
<dbReference type="OrthoDB" id="5835829at2759"/>
<feature type="domain" description="Glycosyltransferase N-terminal" evidence="6">
    <location>
        <begin position="19"/>
        <end position="251"/>
    </location>
</feature>
<dbReference type="AlphaFoldDB" id="A0A803MAG4"/>
<dbReference type="PROSITE" id="PS00375">
    <property type="entry name" value="UDPGT"/>
    <property type="match status" value="1"/>
</dbReference>
<dbReference type="EC" id="2.4.1.-" evidence="5"/>
<dbReference type="GO" id="GO:0009690">
    <property type="term" value="P:cytokinin metabolic process"/>
    <property type="evidence" value="ECO:0007669"/>
    <property type="project" value="UniProtKB-ARBA"/>
</dbReference>
<accession>A0A803MAG4</accession>
<name>A0A803MAG4_CHEQI</name>
<dbReference type="FunFam" id="3.40.50.2000:FF:000238">
    <property type="entry name" value="Glycosyltransferase"/>
    <property type="match status" value="1"/>
</dbReference>
<dbReference type="EnsemblPlants" id="AUR62026081-RA">
    <property type="protein sequence ID" value="AUR62026081-RA:cds"/>
    <property type="gene ID" value="AUR62026081"/>
</dbReference>
<dbReference type="FunFam" id="3.40.50.2000:FF:000060">
    <property type="entry name" value="Glycosyltransferase"/>
    <property type="match status" value="1"/>
</dbReference>
<reference evidence="7" key="2">
    <citation type="submission" date="2021-03" db="UniProtKB">
        <authorList>
            <consortium name="EnsemblPlants"/>
        </authorList>
    </citation>
    <scope>IDENTIFICATION</scope>
</reference>
<dbReference type="CDD" id="cd03784">
    <property type="entry name" value="GT1_Gtf-like"/>
    <property type="match status" value="1"/>
</dbReference>
<dbReference type="Gene3D" id="3.40.50.2000">
    <property type="entry name" value="Glycogen Phosphorylase B"/>
    <property type="match status" value="2"/>
</dbReference>
<evidence type="ECO:0000256" key="2">
    <source>
        <dbReference type="ARBA" id="ARBA00022679"/>
    </source>
</evidence>
<dbReference type="GO" id="GO:0120514">
    <property type="term" value="F:2-hydroxyflavanone C-glucosyltransferase activity"/>
    <property type="evidence" value="ECO:0007669"/>
    <property type="project" value="UniProtKB-EC"/>
</dbReference>
<dbReference type="SMR" id="A0A803MAG4"/>
<evidence type="ECO:0000313" key="8">
    <source>
        <dbReference type="Proteomes" id="UP000596660"/>
    </source>
</evidence>
<keyword evidence="4" id="KW-0328">Glycosyltransferase</keyword>
<dbReference type="RefSeq" id="XP_021741034.1">
    <property type="nucleotide sequence ID" value="XM_021885342.1"/>
</dbReference>
<organism evidence="7 8">
    <name type="scientific">Chenopodium quinoa</name>
    <name type="common">Quinoa</name>
    <dbReference type="NCBI Taxonomy" id="63459"/>
    <lineage>
        <taxon>Eukaryota</taxon>
        <taxon>Viridiplantae</taxon>
        <taxon>Streptophyta</taxon>
        <taxon>Embryophyta</taxon>
        <taxon>Tracheophyta</taxon>
        <taxon>Spermatophyta</taxon>
        <taxon>Magnoliopsida</taxon>
        <taxon>eudicotyledons</taxon>
        <taxon>Gunneridae</taxon>
        <taxon>Pentapetalae</taxon>
        <taxon>Caryophyllales</taxon>
        <taxon>Chenopodiaceae</taxon>
        <taxon>Chenopodioideae</taxon>
        <taxon>Atripliceae</taxon>
        <taxon>Chenopodium</taxon>
    </lineage>
</organism>
<dbReference type="OMA" id="FLTEEFM"/>